<evidence type="ECO:0000313" key="1">
    <source>
        <dbReference type="EMBL" id="GJM99262.1"/>
    </source>
</evidence>
<dbReference type="EMBL" id="BQKI01000007">
    <property type="protein sequence ID" value="GJM99262.1"/>
    <property type="molecule type" value="Genomic_DNA"/>
</dbReference>
<proteinExistence type="predicted"/>
<name>A0AAV5CLF1_ELECO</name>
<gene>
    <name evidence="1" type="primary">ga16349</name>
    <name evidence="1" type="ORF">PR202_ga16349</name>
</gene>
<organism evidence="1 2">
    <name type="scientific">Eleusine coracana subsp. coracana</name>
    <dbReference type="NCBI Taxonomy" id="191504"/>
    <lineage>
        <taxon>Eukaryota</taxon>
        <taxon>Viridiplantae</taxon>
        <taxon>Streptophyta</taxon>
        <taxon>Embryophyta</taxon>
        <taxon>Tracheophyta</taxon>
        <taxon>Spermatophyta</taxon>
        <taxon>Magnoliopsida</taxon>
        <taxon>Liliopsida</taxon>
        <taxon>Poales</taxon>
        <taxon>Poaceae</taxon>
        <taxon>PACMAD clade</taxon>
        <taxon>Chloridoideae</taxon>
        <taxon>Cynodonteae</taxon>
        <taxon>Eleusininae</taxon>
        <taxon>Eleusine</taxon>
    </lineage>
</organism>
<accession>A0AAV5CLF1</accession>
<comment type="caution">
    <text evidence="1">The sequence shown here is derived from an EMBL/GenBank/DDBJ whole genome shotgun (WGS) entry which is preliminary data.</text>
</comment>
<sequence>MWKKLVYAHEGVDVVKKSRLQVLKNQFNFFVMNKGEEPQQTHDNLMDIVNGRRAYGDNIKDKEVNYKLLMALRIWNSTLCTIIEKRNEFENDDP</sequence>
<dbReference type="Pfam" id="PF14223">
    <property type="entry name" value="Retrotran_gag_2"/>
    <property type="match status" value="1"/>
</dbReference>
<evidence type="ECO:0000313" key="2">
    <source>
        <dbReference type="Proteomes" id="UP001054889"/>
    </source>
</evidence>
<reference evidence="1" key="2">
    <citation type="submission" date="2021-12" db="EMBL/GenBank/DDBJ databases">
        <title>Resequencing data analysis of finger millet.</title>
        <authorList>
            <person name="Hatakeyama M."/>
            <person name="Aluri S."/>
            <person name="Balachadran M.T."/>
            <person name="Sivarajan S.R."/>
            <person name="Poveda L."/>
            <person name="Shimizu-Inatsugi R."/>
            <person name="Schlapbach R."/>
            <person name="Sreeman S.M."/>
            <person name="Shimizu K.K."/>
        </authorList>
    </citation>
    <scope>NUCLEOTIDE SEQUENCE</scope>
</reference>
<protein>
    <submittedName>
        <fullName evidence="1">Uncharacterized protein</fullName>
    </submittedName>
</protein>
<keyword evidence="2" id="KW-1185">Reference proteome</keyword>
<dbReference type="AlphaFoldDB" id="A0AAV5CLF1"/>
<dbReference type="Proteomes" id="UP001054889">
    <property type="component" value="Unassembled WGS sequence"/>
</dbReference>
<reference evidence="1" key="1">
    <citation type="journal article" date="2018" name="DNA Res.">
        <title>Multiple hybrid de novo genome assembly of finger millet, an orphan allotetraploid crop.</title>
        <authorList>
            <person name="Hatakeyama M."/>
            <person name="Aluri S."/>
            <person name="Balachadran M.T."/>
            <person name="Sivarajan S.R."/>
            <person name="Patrignani A."/>
            <person name="Gruter S."/>
            <person name="Poveda L."/>
            <person name="Shimizu-Inatsugi R."/>
            <person name="Baeten J."/>
            <person name="Francoijs K.J."/>
            <person name="Nataraja K.N."/>
            <person name="Reddy Y.A.N."/>
            <person name="Phadnis S."/>
            <person name="Ravikumar R.L."/>
            <person name="Schlapbach R."/>
            <person name="Sreeman S.M."/>
            <person name="Shimizu K.K."/>
        </authorList>
    </citation>
    <scope>NUCLEOTIDE SEQUENCE</scope>
</reference>